<protein>
    <submittedName>
        <fullName evidence="3">Gfo/Idh/MocA family oxidoreductase</fullName>
    </submittedName>
</protein>
<dbReference type="PANTHER" id="PTHR43818:SF10">
    <property type="entry name" value="NADH-DEPENDENT DEHYDROGENASE-RELATED"/>
    <property type="match status" value="1"/>
</dbReference>
<keyword evidence="4" id="KW-1185">Reference proteome</keyword>
<dbReference type="InterPro" id="IPR000683">
    <property type="entry name" value="Gfo/Idh/MocA-like_OxRdtase_N"/>
</dbReference>
<dbReference type="InterPro" id="IPR006311">
    <property type="entry name" value="TAT_signal"/>
</dbReference>
<name>A0A927F8U4_9BACT</name>
<dbReference type="InterPro" id="IPR036291">
    <property type="entry name" value="NAD(P)-bd_dom_sf"/>
</dbReference>
<accession>A0A927F8U4</accession>
<dbReference type="InterPro" id="IPR050463">
    <property type="entry name" value="Gfo/Idh/MocA_oxidrdct_glycsds"/>
</dbReference>
<evidence type="ECO:0000313" key="4">
    <source>
        <dbReference type="Proteomes" id="UP000622317"/>
    </source>
</evidence>
<evidence type="ECO:0000259" key="2">
    <source>
        <dbReference type="Pfam" id="PF19051"/>
    </source>
</evidence>
<dbReference type="EMBL" id="JACYFG010000007">
    <property type="protein sequence ID" value="MBD5779285.1"/>
    <property type="molecule type" value="Genomic_DNA"/>
</dbReference>
<evidence type="ECO:0000259" key="1">
    <source>
        <dbReference type="Pfam" id="PF01408"/>
    </source>
</evidence>
<dbReference type="PANTHER" id="PTHR43818">
    <property type="entry name" value="BCDNA.GH03377"/>
    <property type="match status" value="1"/>
</dbReference>
<dbReference type="Pfam" id="PF19051">
    <property type="entry name" value="GFO_IDH_MocA_C2"/>
    <property type="match status" value="1"/>
</dbReference>
<feature type="domain" description="Gfo/Idh/MocA-like oxidoreductase bacterial type C-terminal" evidence="2">
    <location>
        <begin position="219"/>
        <end position="286"/>
    </location>
</feature>
<proteinExistence type="predicted"/>
<dbReference type="Pfam" id="PF01408">
    <property type="entry name" value="GFO_IDH_MocA"/>
    <property type="match status" value="1"/>
</dbReference>
<dbReference type="Gene3D" id="3.40.50.720">
    <property type="entry name" value="NAD(P)-binding Rossmann-like Domain"/>
    <property type="match status" value="1"/>
</dbReference>
<dbReference type="AlphaFoldDB" id="A0A927F8U4"/>
<organism evidence="3 4">
    <name type="scientific">Pelagicoccus enzymogenes</name>
    <dbReference type="NCBI Taxonomy" id="2773457"/>
    <lineage>
        <taxon>Bacteria</taxon>
        <taxon>Pseudomonadati</taxon>
        <taxon>Verrucomicrobiota</taxon>
        <taxon>Opitutia</taxon>
        <taxon>Puniceicoccales</taxon>
        <taxon>Pelagicoccaceae</taxon>
        <taxon>Pelagicoccus</taxon>
    </lineage>
</organism>
<dbReference type="Proteomes" id="UP000622317">
    <property type="component" value="Unassembled WGS sequence"/>
</dbReference>
<gene>
    <name evidence="3" type="ORF">IEN85_07250</name>
</gene>
<dbReference type="Gene3D" id="3.30.360.10">
    <property type="entry name" value="Dihydrodipicolinate Reductase, domain 2"/>
    <property type="match status" value="1"/>
</dbReference>
<dbReference type="SUPFAM" id="SSF55347">
    <property type="entry name" value="Glyceraldehyde-3-phosphate dehydrogenase-like, C-terminal domain"/>
    <property type="match status" value="1"/>
</dbReference>
<reference evidence="3" key="1">
    <citation type="submission" date="2020-09" db="EMBL/GenBank/DDBJ databases">
        <title>Pelagicoccus enzymogenes sp. nov. with an EPS production, isolated from marine sediment.</title>
        <authorList>
            <person name="Feng X."/>
        </authorList>
    </citation>
    <scope>NUCLEOTIDE SEQUENCE</scope>
    <source>
        <strain evidence="3">NFK12</strain>
    </source>
</reference>
<dbReference type="RefSeq" id="WP_191616418.1">
    <property type="nucleotide sequence ID" value="NZ_JACYFG010000007.1"/>
</dbReference>
<dbReference type="PROSITE" id="PS51318">
    <property type="entry name" value="TAT"/>
    <property type="match status" value="1"/>
</dbReference>
<dbReference type="InterPro" id="IPR043906">
    <property type="entry name" value="Gfo/Idh/MocA_OxRdtase_bact_C"/>
</dbReference>
<dbReference type="GO" id="GO:0000166">
    <property type="term" value="F:nucleotide binding"/>
    <property type="evidence" value="ECO:0007669"/>
    <property type="project" value="InterPro"/>
</dbReference>
<comment type="caution">
    <text evidence="3">The sequence shown here is derived from an EMBL/GenBank/DDBJ whole genome shotgun (WGS) entry which is preliminary data.</text>
</comment>
<evidence type="ECO:0000313" key="3">
    <source>
        <dbReference type="EMBL" id="MBD5779285.1"/>
    </source>
</evidence>
<feature type="domain" description="Gfo/Idh/MocA-like oxidoreductase N-terminal" evidence="1">
    <location>
        <begin position="40"/>
        <end position="172"/>
    </location>
</feature>
<dbReference type="SUPFAM" id="SSF51735">
    <property type="entry name" value="NAD(P)-binding Rossmann-fold domains"/>
    <property type="match status" value="1"/>
</dbReference>
<sequence length="461" mass="50899">MDQSGINRRSFVKGATSAAGLFALPRFSIAKSKSSANGKLNIAFVGVGGKGASSIVPLRDENLVAFCDVDMGNVEASFTHKWTPPIFKEVVDEANEMGAKWYSDYRKMFEEMADKIDGVVISTPDHMHYPIARSALNLGIHVYCEKPLVHTVQEARWIDEAARKSGLVTQMGNQGHSNAGQRLAREWLQAGVLGEVKEVISWTNRPIWPQGISEPDHSKMIPVKPSTLNWDVWQGVAPRRAYDPSICPFNWRGMWDYGCGAVGDMACHIMDVAYWGLDLGMPSSVEAITTSFNDYSAPSSAVVTFEFPQRGKLAPVTYKWFEGGLIPPIPKGLEASVYDDKSGGTIIIGSEAYLYSDTYGKNVQILPDAKFAELKSSLPPRTIPRVKGSHQKNWTDGIRGELVPCSNFEYASGLTEMALLGNVAMRAQRRIEYDAKAMKITNVPEANQYLSKEYPDGWILS</sequence>